<evidence type="ECO:0000313" key="4">
    <source>
        <dbReference type="WBParaSite" id="HNAJ_0000286901-mRNA-1"/>
    </source>
</evidence>
<dbReference type="AlphaFoldDB" id="A0A0R3T731"/>
<evidence type="ECO:0000313" key="2">
    <source>
        <dbReference type="EMBL" id="VDN98727.1"/>
    </source>
</evidence>
<dbReference type="WBParaSite" id="HNAJ_0000286901-mRNA-1">
    <property type="protein sequence ID" value="HNAJ_0000286901-mRNA-1"/>
    <property type="gene ID" value="HNAJ_0000286901"/>
</dbReference>
<sequence length="443" mass="49380">MVPCFEKHIRVTSIECLGSKLPVNAPDVFWALVNSSQRDPSGIAAVEYTIVLLNRILKPELQTEEVLKASSVLAKRMAELKPVSTLREQFPSNLFLFRGAAIGVRRLCDSLDVAEFSSRILDPTRMDRLIAQPAKAAMFDKFLKVYPDFDGMIVKPLQDIAKLDPVSITNLLGIALSLDLPNTLGNFSTFETRLRIIQPDFVVTEVINPLMRFGVTNPQRIIRRCPSLFAAAATRDGEQSRLLVALSTLNGLLTRKELASVHAILIVAVLTRGQEDLEKTYNYLTEVMGLEGSRSIMGSGSRSSRGAHENRHSTKLRLIASPAWRLSLRRTVARHSLLLFAGQWPPSIPQSVNKSRDQIVGQLLKCPPGEFSYWLEFHDSVSPSSESTRAPVFSAEDVRQFEKICENLVSDDDIGDFENEVGGDSDLDDEEYPEDQSDNEDHL</sequence>
<dbReference type="EMBL" id="UZAE01001528">
    <property type="protein sequence ID" value="VDN98727.1"/>
    <property type="molecule type" value="Genomic_DNA"/>
</dbReference>
<feature type="region of interest" description="Disordered" evidence="1">
    <location>
        <begin position="411"/>
        <end position="443"/>
    </location>
</feature>
<evidence type="ECO:0000313" key="3">
    <source>
        <dbReference type="Proteomes" id="UP000278807"/>
    </source>
</evidence>
<dbReference type="Proteomes" id="UP000278807">
    <property type="component" value="Unassembled WGS sequence"/>
</dbReference>
<accession>A0A0R3T731</accession>
<organism evidence="4">
    <name type="scientific">Rodentolepis nana</name>
    <name type="common">Dwarf tapeworm</name>
    <name type="synonym">Hymenolepis nana</name>
    <dbReference type="NCBI Taxonomy" id="102285"/>
    <lineage>
        <taxon>Eukaryota</taxon>
        <taxon>Metazoa</taxon>
        <taxon>Spiralia</taxon>
        <taxon>Lophotrochozoa</taxon>
        <taxon>Platyhelminthes</taxon>
        <taxon>Cestoda</taxon>
        <taxon>Eucestoda</taxon>
        <taxon>Cyclophyllidea</taxon>
        <taxon>Hymenolepididae</taxon>
        <taxon>Rodentolepis</taxon>
    </lineage>
</organism>
<reference evidence="4" key="1">
    <citation type="submission" date="2017-02" db="UniProtKB">
        <authorList>
            <consortium name="WormBaseParasite"/>
        </authorList>
    </citation>
    <scope>IDENTIFICATION</scope>
</reference>
<proteinExistence type="predicted"/>
<reference evidence="2 3" key="2">
    <citation type="submission" date="2018-11" db="EMBL/GenBank/DDBJ databases">
        <authorList>
            <consortium name="Pathogen Informatics"/>
        </authorList>
    </citation>
    <scope>NUCLEOTIDE SEQUENCE [LARGE SCALE GENOMIC DNA]</scope>
</reference>
<keyword evidence="3" id="KW-1185">Reference proteome</keyword>
<dbReference type="OrthoDB" id="6280678at2759"/>
<protein>
    <submittedName>
        <fullName evidence="4">CBF domain-containing protein</fullName>
    </submittedName>
</protein>
<gene>
    <name evidence="2" type="ORF">HNAJ_LOCUS2868</name>
</gene>
<name>A0A0R3T731_RODNA</name>
<evidence type="ECO:0000256" key="1">
    <source>
        <dbReference type="SAM" id="MobiDB-lite"/>
    </source>
</evidence>